<feature type="domain" description="Thioredoxin" evidence="9">
    <location>
        <begin position="87"/>
        <end position="253"/>
    </location>
</feature>
<dbReference type="SUPFAM" id="SSF52833">
    <property type="entry name" value="Thioredoxin-like"/>
    <property type="match status" value="1"/>
</dbReference>
<dbReference type="InterPro" id="IPR052259">
    <property type="entry name" value="Nucleoredoxin-like"/>
</dbReference>
<keyword evidence="3" id="KW-0560">Oxidoreductase</keyword>
<keyword evidence="2" id="KW-0677">Repeat</keyword>
<gene>
    <name evidence="10" type="ORF">ENH_00027330</name>
</gene>
<evidence type="ECO:0000256" key="3">
    <source>
        <dbReference type="ARBA" id="ARBA00023002"/>
    </source>
</evidence>
<evidence type="ECO:0000256" key="1">
    <source>
        <dbReference type="ARBA" id="ARBA00012612"/>
    </source>
</evidence>
<dbReference type="AlphaFoldDB" id="U6MME0"/>
<dbReference type="VEuPathDB" id="ToxoDB:ENH_00027330"/>
<comment type="catalytic activity">
    <reaction evidence="7">
        <text>[protein]-dithiol + NADP(+) = [protein]-disulfide + NADPH + H(+)</text>
        <dbReference type="Rhea" id="RHEA:18753"/>
        <dbReference type="Rhea" id="RHEA-COMP:10593"/>
        <dbReference type="Rhea" id="RHEA-COMP:10594"/>
        <dbReference type="ChEBI" id="CHEBI:15378"/>
        <dbReference type="ChEBI" id="CHEBI:29950"/>
        <dbReference type="ChEBI" id="CHEBI:50058"/>
        <dbReference type="ChEBI" id="CHEBI:57783"/>
        <dbReference type="ChEBI" id="CHEBI:58349"/>
        <dbReference type="EC" id="1.8.1.8"/>
    </reaction>
</comment>
<evidence type="ECO:0000256" key="8">
    <source>
        <dbReference type="SAM" id="MobiDB-lite"/>
    </source>
</evidence>
<dbReference type="Proteomes" id="UP000030754">
    <property type="component" value="Unassembled WGS sequence"/>
</dbReference>
<evidence type="ECO:0000256" key="5">
    <source>
        <dbReference type="ARBA" id="ARBA00025782"/>
    </source>
</evidence>
<comment type="similarity">
    <text evidence="5">Belongs to the nucleoredoxin family.</text>
</comment>
<evidence type="ECO:0000259" key="9">
    <source>
        <dbReference type="PROSITE" id="PS51352"/>
    </source>
</evidence>
<evidence type="ECO:0000256" key="2">
    <source>
        <dbReference type="ARBA" id="ARBA00022737"/>
    </source>
</evidence>
<dbReference type="GeneID" id="25472901"/>
<evidence type="ECO:0000256" key="6">
    <source>
        <dbReference type="ARBA" id="ARBA00047388"/>
    </source>
</evidence>
<proteinExistence type="inferred from homology"/>
<reference evidence="10" key="2">
    <citation type="submission" date="2013-10" db="EMBL/GenBank/DDBJ databases">
        <authorList>
            <person name="Aslett M."/>
        </authorList>
    </citation>
    <scope>NUCLEOTIDE SEQUENCE [LARGE SCALE GENOMIC DNA]</scope>
    <source>
        <strain evidence="10">Houghton</strain>
    </source>
</reference>
<dbReference type="Pfam" id="PF13905">
    <property type="entry name" value="Thioredoxin_8"/>
    <property type="match status" value="1"/>
</dbReference>
<dbReference type="RefSeq" id="XP_013440187.1">
    <property type="nucleotide sequence ID" value="XM_013584733.1"/>
</dbReference>
<dbReference type="PROSITE" id="PS51352">
    <property type="entry name" value="THIOREDOXIN_2"/>
    <property type="match status" value="1"/>
</dbReference>
<dbReference type="EC" id="1.8.1.8" evidence="1"/>
<feature type="compositionally biased region" description="Low complexity" evidence="8">
    <location>
        <begin position="27"/>
        <end position="45"/>
    </location>
</feature>
<dbReference type="InterPro" id="IPR036249">
    <property type="entry name" value="Thioredoxin-like_sf"/>
</dbReference>
<dbReference type="PANTHER" id="PTHR13871:SF96">
    <property type="entry name" value="THIOREDOXIN DOMAIN-CONTAINING PROTEIN"/>
    <property type="match status" value="1"/>
</dbReference>
<organism evidence="10 11">
    <name type="scientific">Eimeria necatrix</name>
    <dbReference type="NCBI Taxonomy" id="51315"/>
    <lineage>
        <taxon>Eukaryota</taxon>
        <taxon>Sar</taxon>
        <taxon>Alveolata</taxon>
        <taxon>Apicomplexa</taxon>
        <taxon>Conoidasida</taxon>
        <taxon>Coccidia</taxon>
        <taxon>Eucoccidiorida</taxon>
        <taxon>Eimeriorina</taxon>
        <taxon>Eimeriidae</taxon>
        <taxon>Eimeria</taxon>
    </lineage>
</organism>
<evidence type="ECO:0000313" key="10">
    <source>
        <dbReference type="EMBL" id="CDJ62825.1"/>
    </source>
</evidence>
<protein>
    <recommendedName>
        <fullName evidence="1">protein-disulfide reductase</fullName>
        <ecNumber evidence="1">1.8.1.8</ecNumber>
    </recommendedName>
</protein>
<dbReference type="GO" id="GO:0047134">
    <property type="term" value="F:protein-disulfide reductase [NAD(P)H] activity"/>
    <property type="evidence" value="ECO:0007669"/>
    <property type="project" value="UniProtKB-EC"/>
</dbReference>
<comment type="catalytic activity">
    <reaction evidence="6">
        <text>[protein]-dithiol + NAD(+) = [protein]-disulfide + NADH + H(+)</text>
        <dbReference type="Rhea" id="RHEA:18749"/>
        <dbReference type="Rhea" id="RHEA-COMP:10593"/>
        <dbReference type="Rhea" id="RHEA-COMP:10594"/>
        <dbReference type="ChEBI" id="CHEBI:15378"/>
        <dbReference type="ChEBI" id="CHEBI:29950"/>
        <dbReference type="ChEBI" id="CHEBI:50058"/>
        <dbReference type="ChEBI" id="CHEBI:57540"/>
        <dbReference type="ChEBI" id="CHEBI:57945"/>
        <dbReference type="EC" id="1.8.1.8"/>
    </reaction>
</comment>
<dbReference type="OrthoDB" id="346079at2759"/>
<feature type="region of interest" description="Disordered" evidence="8">
    <location>
        <begin position="25"/>
        <end position="45"/>
    </location>
</feature>
<reference evidence="10" key="1">
    <citation type="submission" date="2013-10" db="EMBL/GenBank/DDBJ databases">
        <title>Genomic analysis of the causative agents of coccidiosis in chickens.</title>
        <authorList>
            <person name="Reid A.J."/>
            <person name="Blake D."/>
            <person name="Billington K."/>
            <person name="Browne H."/>
            <person name="Dunn M."/>
            <person name="Hung S."/>
            <person name="Kawahara F."/>
            <person name="Miranda-Saavedra D."/>
            <person name="Mourier T."/>
            <person name="Nagra H."/>
            <person name="Otto T.D."/>
            <person name="Rawlings N."/>
            <person name="Sanchez A."/>
            <person name="Sanders M."/>
            <person name="Subramaniam C."/>
            <person name="Tay Y."/>
            <person name="Dear P."/>
            <person name="Doerig C."/>
            <person name="Gruber A."/>
            <person name="Parkinson J."/>
            <person name="Shirley M."/>
            <person name="Wan K.L."/>
            <person name="Berriman M."/>
            <person name="Tomley F."/>
            <person name="Pain A."/>
        </authorList>
    </citation>
    <scope>NUCLEOTIDE SEQUENCE [LARGE SCALE GENOMIC DNA]</scope>
    <source>
        <strain evidence="10">Houghton</strain>
    </source>
</reference>
<evidence type="ECO:0000256" key="4">
    <source>
        <dbReference type="ARBA" id="ARBA00023027"/>
    </source>
</evidence>
<dbReference type="PANTHER" id="PTHR13871">
    <property type="entry name" value="THIOREDOXIN"/>
    <property type="match status" value="1"/>
</dbReference>
<keyword evidence="4" id="KW-0520">NAD</keyword>
<keyword evidence="11" id="KW-1185">Reference proteome</keyword>
<dbReference type="Gene3D" id="3.40.30.10">
    <property type="entry name" value="Glutaredoxin"/>
    <property type="match status" value="1"/>
</dbReference>
<sequence length="274" mass="29519">MPFFGFYHREPAICAAAPSGPIHHGGADAAPAPTREAAARAPAAQATQKKAAVAEWVPLFLLRSGKPPPTPDGSTAMAAARQSSQAAAYEAAAAAVEALNTTEGANGSTPAVKAAARAVGLEPVPPAELVGKYIALFFGASWCPHCRDFSARLHQVYSQLKQLQQEQQPPLFETIYIPCDRSPAEFAAFAYTMPWLSLPFGDYSALVRRFGIRRLPSIILITPDDHILTSDAVPIIDDRNAAQKLHGIFQRFGPFESSEDRYKFLFGNNSQPKS</sequence>
<accession>U6MME0</accession>
<dbReference type="InterPro" id="IPR012336">
    <property type="entry name" value="Thioredoxin-like_fold"/>
</dbReference>
<evidence type="ECO:0000256" key="7">
    <source>
        <dbReference type="ARBA" id="ARBA00047804"/>
    </source>
</evidence>
<name>U6MME0_9EIME</name>
<evidence type="ECO:0000313" key="11">
    <source>
        <dbReference type="Proteomes" id="UP000030754"/>
    </source>
</evidence>
<dbReference type="InterPro" id="IPR013766">
    <property type="entry name" value="Thioredoxin_domain"/>
</dbReference>
<dbReference type="EMBL" id="HG722610">
    <property type="protein sequence ID" value="CDJ62825.1"/>
    <property type="molecule type" value="Genomic_DNA"/>
</dbReference>